<dbReference type="GO" id="GO:0005886">
    <property type="term" value="C:plasma membrane"/>
    <property type="evidence" value="ECO:0007669"/>
    <property type="project" value="UniProtKB-SubCell"/>
</dbReference>
<protein>
    <recommendedName>
        <fullName evidence="3">histidine kinase</fullName>
        <ecNumber evidence="3">2.7.13.3</ecNumber>
    </recommendedName>
</protein>
<dbReference type="Pfam" id="PF02518">
    <property type="entry name" value="HATPase_c"/>
    <property type="match status" value="1"/>
</dbReference>
<dbReference type="InterPro" id="IPR003594">
    <property type="entry name" value="HATPase_dom"/>
</dbReference>
<accession>A0A4V2KVR5</accession>
<dbReference type="InterPro" id="IPR003660">
    <property type="entry name" value="HAMP_dom"/>
</dbReference>
<dbReference type="PANTHER" id="PTHR45453">
    <property type="entry name" value="PHOSPHATE REGULON SENSOR PROTEIN PHOR"/>
    <property type="match status" value="1"/>
</dbReference>
<dbReference type="PRINTS" id="PR00344">
    <property type="entry name" value="BCTRLSENSOR"/>
</dbReference>
<evidence type="ECO:0000259" key="14">
    <source>
        <dbReference type="PROSITE" id="PS50885"/>
    </source>
</evidence>
<dbReference type="GeneID" id="58090855"/>
<dbReference type="PANTHER" id="PTHR45453:SF1">
    <property type="entry name" value="PHOSPHATE REGULON SENSOR PROTEIN PHOR"/>
    <property type="match status" value="1"/>
</dbReference>
<evidence type="ECO:0000259" key="13">
    <source>
        <dbReference type="PROSITE" id="PS50109"/>
    </source>
</evidence>
<evidence type="ECO:0000256" key="1">
    <source>
        <dbReference type="ARBA" id="ARBA00000085"/>
    </source>
</evidence>
<keyword evidence="8 15" id="KW-0418">Kinase</keyword>
<organism evidence="15 16">
    <name type="scientific">Staphylococcus lugdunensis</name>
    <dbReference type="NCBI Taxonomy" id="28035"/>
    <lineage>
        <taxon>Bacteria</taxon>
        <taxon>Bacillati</taxon>
        <taxon>Bacillota</taxon>
        <taxon>Bacilli</taxon>
        <taxon>Bacillales</taxon>
        <taxon>Staphylococcaceae</taxon>
        <taxon>Staphylococcus</taxon>
    </lineage>
</organism>
<dbReference type="GO" id="GO:0005524">
    <property type="term" value="F:ATP binding"/>
    <property type="evidence" value="ECO:0007669"/>
    <property type="project" value="UniProtKB-KW"/>
</dbReference>
<gene>
    <name evidence="15" type="ORF">EQ812_06025</name>
</gene>
<evidence type="ECO:0000256" key="8">
    <source>
        <dbReference type="ARBA" id="ARBA00022777"/>
    </source>
</evidence>
<dbReference type="InterPro" id="IPR036890">
    <property type="entry name" value="HATPase_C_sf"/>
</dbReference>
<dbReference type="AlphaFoldDB" id="A0A4V2KVR5"/>
<keyword evidence="10" id="KW-0902">Two-component regulatory system</keyword>
<comment type="caution">
    <text evidence="15">The sequence shown here is derived from an EMBL/GenBank/DDBJ whole genome shotgun (WGS) entry which is preliminary data.</text>
</comment>
<proteinExistence type="predicted"/>
<evidence type="ECO:0000256" key="9">
    <source>
        <dbReference type="ARBA" id="ARBA00022840"/>
    </source>
</evidence>
<sequence length="348" mass="39757">MTIRKQLIISFFTSITFSTLFLFVLNELMWFDMAQTLLLTLFSLISSMVTMMIAMTFSIPTIHKIEKLNHETQKVANGSFEIEPLDIQSPLELKELNDSFETMVTKVREQMERIKSEETEKIHMVQNLAHDLKTPLATIKSYSEALKDGVINTEERQQHAYKVLISQSDRLSHMFDDLTTMMTVSGHSQDLGYLQIDQLLLPILEAYQQQIEQQHRELIVDVEKGIPRFLQDGMAIERILSNFLDNALKFSKLETPIVVTTKTVDTTHVSIAVTDQGCGIAEHHLKRIFERTYRIEHSRNLKSGGSGLGLYIAQMLAHQIDGHITVDSKLNEGTTMTLTFNTHKSKLN</sequence>
<dbReference type="GO" id="GO:0000155">
    <property type="term" value="F:phosphorelay sensor kinase activity"/>
    <property type="evidence" value="ECO:0007669"/>
    <property type="project" value="InterPro"/>
</dbReference>
<evidence type="ECO:0000256" key="6">
    <source>
        <dbReference type="ARBA" id="ARBA00022679"/>
    </source>
</evidence>
<dbReference type="PROSITE" id="PS50109">
    <property type="entry name" value="HIS_KIN"/>
    <property type="match status" value="1"/>
</dbReference>
<dbReference type="CDD" id="cd06225">
    <property type="entry name" value="HAMP"/>
    <property type="match status" value="1"/>
</dbReference>
<comment type="subcellular location">
    <subcellularLocation>
        <location evidence="2">Cell membrane</location>
        <topology evidence="2">Multi-pass membrane protein</topology>
    </subcellularLocation>
</comment>
<reference evidence="15 16" key="1">
    <citation type="journal article" date="2019" name="Sci. Transl. Med.">
        <title>Quorum sensing between bacterial species on the skin protects against epidermal injury in atopic dermatitis.</title>
        <authorList>
            <person name="Williams M.R."/>
        </authorList>
    </citation>
    <scope>NUCLEOTIDE SEQUENCE [LARGE SCALE GENOMIC DNA]</scope>
    <source>
        <strain evidence="15 16">E7</strain>
    </source>
</reference>
<dbReference type="InterPro" id="IPR050351">
    <property type="entry name" value="BphY/WalK/GraS-like"/>
</dbReference>
<keyword evidence="11 12" id="KW-0472">Membrane</keyword>
<dbReference type="SUPFAM" id="SSF55874">
    <property type="entry name" value="ATPase domain of HSP90 chaperone/DNA topoisomerase II/histidine kinase"/>
    <property type="match status" value="1"/>
</dbReference>
<evidence type="ECO:0000256" key="5">
    <source>
        <dbReference type="ARBA" id="ARBA00022553"/>
    </source>
</evidence>
<dbReference type="CDD" id="cd00075">
    <property type="entry name" value="HATPase"/>
    <property type="match status" value="1"/>
</dbReference>
<dbReference type="Proteomes" id="UP000293637">
    <property type="component" value="Unassembled WGS sequence"/>
</dbReference>
<dbReference type="InterPro" id="IPR036097">
    <property type="entry name" value="HisK_dim/P_sf"/>
</dbReference>
<evidence type="ECO:0000256" key="3">
    <source>
        <dbReference type="ARBA" id="ARBA00012438"/>
    </source>
</evidence>
<dbReference type="PROSITE" id="PS50885">
    <property type="entry name" value="HAMP"/>
    <property type="match status" value="1"/>
</dbReference>
<dbReference type="SUPFAM" id="SSF47384">
    <property type="entry name" value="Homodimeric domain of signal transducing histidine kinase"/>
    <property type="match status" value="1"/>
</dbReference>
<dbReference type="Gene3D" id="3.30.565.10">
    <property type="entry name" value="Histidine kinase-like ATPase, C-terminal domain"/>
    <property type="match status" value="1"/>
</dbReference>
<name>A0A4V2KVR5_STALU</name>
<feature type="transmembrane region" description="Helical" evidence="12">
    <location>
        <begin position="7"/>
        <end position="25"/>
    </location>
</feature>
<evidence type="ECO:0000256" key="11">
    <source>
        <dbReference type="ARBA" id="ARBA00023136"/>
    </source>
</evidence>
<dbReference type="Pfam" id="PF00672">
    <property type="entry name" value="HAMP"/>
    <property type="match status" value="1"/>
</dbReference>
<keyword evidence="12" id="KW-0812">Transmembrane</keyword>
<dbReference type="InterPro" id="IPR003661">
    <property type="entry name" value="HisK_dim/P_dom"/>
</dbReference>
<keyword evidence="5" id="KW-0597">Phosphoprotein</keyword>
<evidence type="ECO:0000256" key="4">
    <source>
        <dbReference type="ARBA" id="ARBA00022475"/>
    </source>
</evidence>
<keyword evidence="4" id="KW-1003">Cell membrane</keyword>
<comment type="catalytic activity">
    <reaction evidence="1">
        <text>ATP + protein L-histidine = ADP + protein N-phospho-L-histidine.</text>
        <dbReference type="EC" id="2.7.13.3"/>
    </reaction>
</comment>
<dbReference type="SMART" id="SM00387">
    <property type="entry name" value="HATPase_c"/>
    <property type="match status" value="1"/>
</dbReference>
<evidence type="ECO:0000313" key="15">
    <source>
        <dbReference type="EMBL" id="TBW72529.1"/>
    </source>
</evidence>
<dbReference type="GO" id="GO:0004721">
    <property type="term" value="F:phosphoprotein phosphatase activity"/>
    <property type="evidence" value="ECO:0007669"/>
    <property type="project" value="TreeGrafter"/>
</dbReference>
<evidence type="ECO:0000313" key="16">
    <source>
        <dbReference type="Proteomes" id="UP000293637"/>
    </source>
</evidence>
<evidence type="ECO:0000256" key="10">
    <source>
        <dbReference type="ARBA" id="ARBA00023012"/>
    </source>
</evidence>
<dbReference type="EMBL" id="SCHB01000003">
    <property type="protein sequence ID" value="TBW72529.1"/>
    <property type="molecule type" value="Genomic_DNA"/>
</dbReference>
<feature type="domain" description="Histidine kinase" evidence="13">
    <location>
        <begin position="127"/>
        <end position="344"/>
    </location>
</feature>
<dbReference type="CDD" id="cd00082">
    <property type="entry name" value="HisKA"/>
    <property type="match status" value="1"/>
</dbReference>
<dbReference type="SMART" id="SM00388">
    <property type="entry name" value="HisKA"/>
    <property type="match status" value="1"/>
</dbReference>
<keyword evidence="7" id="KW-0547">Nucleotide-binding</keyword>
<evidence type="ECO:0000256" key="12">
    <source>
        <dbReference type="SAM" id="Phobius"/>
    </source>
</evidence>
<dbReference type="RefSeq" id="WP_002491979.1">
    <property type="nucleotide sequence ID" value="NZ_AP021848.1"/>
</dbReference>
<feature type="domain" description="HAMP" evidence="14">
    <location>
        <begin position="65"/>
        <end position="112"/>
    </location>
</feature>
<dbReference type="InterPro" id="IPR005467">
    <property type="entry name" value="His_kinase_dom"/>
</dbReference>
<evidence type="ECO:0000256" key="7">
    <source>
        <dbReference type="ARBA" id="ARBA00022741"/>
    </source>
</evidence>
<keyword evidence="12" id="KW-1133">Transmembrane helix</keyword>
<feature type="transmembrane region" description="Helical" evidence="12">
    <location>
        <begin position="37"/>
        <end position="59"/>
    </location>
</feature>
<keyword evidence="6" id="KW-0808">Transferase</keyword>
<dbReference type="GO" id="GO:0016036">
    <property type="term" value="P:cellular response to phosphate starvation"/>
    <property type="evidence" value="ECO:0007669"/>
    <property type="project" value="TreeGrafter"/>
</dbReference>
<dbReference type="Pfam" id="PF00512">
    <property type="entry name" value="HisKA"/>
    <property type="match status" value="1"/>
</dbReference>
<dbReference type="Gene3D" id="1.10.287.130">
    <property type="match status" value="1"/>
</dbReference>
<dbReference type="InterPro" id="IPR004358">
    <property type="entry name" value="Sig_transdc_His_kin-like_C"/>
</dbReference>
<keyword evidence="9" id="KW-0067">ATP-binding</keyword>
<evidence type="ECO:0000256" key="2">
    <source>
        <dbReference type="ARBA" id="ARBA00004651"/>
    </source>
</evidence>
<dbReference type="Gene3D" id="6.10.340.10">
    <property type="match status" value="1"/>
</dbReference>
<dbReference type="EC" id="2.7.13.3" evidence="3"/>